<dbReference type="InterPro" id="IPR029063">
    <property type="entry name" value="SAM-dependent_MTases_sf"/>
</dbReference>
<dbReference type="UniPathway" id="UPA00885"/>
<evidence type="ECO:0000256" key="26">
    <source>
        <dbReference type="ARBA" id="ARBA00049075"/>
    </source>
</evidence>
<comment type="catalytic activity">
    <reaction evidence="24">
        <text>a 5'-end (N(7)-methyl 5'-triphosphoguanosine)-ribonucleoside in snoRNA + S-adenosyl-L-methionine = a 5'-end (N(2),N(7)-dimethyl 5'-triphosphoguanosine)-ribonucleoside in snoRNA + S-adenosyl-L-homocysteine + H(+)</text>
        <dbReference type="Rhea" id="RHEA:78475"/>
        <dbReference type="Rhea" id="RHEA-COMP:19086"/>
        <dbReference type="Rhea" id="RHEA-COMP:19088"/>
        <dbReference type="ChEBI" id="CHEBI:15378"/>
        <dbReference type="ChEBI" id="CHEBI:57856"/>
        <dbReference type="ChEBI" id="CHEBI:59789"/>
        <dbReference type="ChEBI" id="CHEBI:156461"/>
        <dbReference type="ChEBI" id="CHEBI:172880"/>
    </reaction>
    <physiologicalReaction direction="left-to-right" evidence="24">
        <dbReference type="Rhea" id="RHEA:78476"/>
    </physiologicalReaction>
</comment>
<dbReference type="Pfam" id="PF00899">
    <property type="entry name" value="ThiF"/>
    <property type="match status" value="1"/>
</dbReference>
<comment type="caution">
    <text evidence="34">The sequence shown here is derived from an EMBL/GenBank/DDBJ whole genome shotgun (WGS) entry which is preliminary data.</text>
</comment>
<dbReference type="Gene3D" id="1.10.10.520">
    <property type="entry name" value="Ubiquitin activating enzymes (Uba3). Chain: B, domain 2"/>
    <property type="match status" value="1"/>
</dbReference>
<dbReference type="SUPFAM" id="SSF69572">
    <property type="entry name" value="Activating enzymes of the ubiquitin-like proteins"/>
    <property type="match status" value="1"/>
</dbReference>
<evidence type="ECO:0000256" key="32">
    <source>
        <dbReference type="SAM" id="MobiDB-lite"/>
    </source>
</evidence>
<evidence type="ECO:0000256" key="13">
    <source>
        <dbReference type="ARBA" id="ARBA00022691"/>
    </source>
</evidence>
<dbReference type="SUPFAM" id="SSF53335">
    <property type="entry name" value="S-adenosyl-L-methionine-dependent methyltransferases"/>
    <property type="match status" value="1"/>
</dbReference>
<evidence type="ECO:0000256" key="19">
    <source>
        <dbReference type="ARBA" id="ARBA00023242"/>
    </source>
</evidence>
<gene>
    <name evidence="34" type="ORF">XAT740_LOCUS14110</name>
</gene>
<feature type="region of interest" description="Disordered" evidence="32">
    <location>
        <begin position="720"/>
        <end position="752"/>
    </location>
</feature>
<dbReference type="InterPro" id="IPR019012">
    <property type="entry name" value="RNA_cap_Gua-N2-MeTrfase"/>
</dbReference>
<dbReference type="PANTHER" id="PTHR14741:SF32">
    <property type="entry name" value="TRIMETHYLGUANOSINE SYNTHASE"/>
    <property type="match status" value="1"/>
</dbReference>
<dbReference type="GO" id="GO:0015030">
    <property type="term" value="C:Cajal body"/>
    <property type="evidence" value="ECO:0007669"/>
    <property type="project" value="UniProtKB-SubCell"/>
</dbReference>
<dbReference type="InterPro" id="IPR030468">
    <property type="entry name" value="Uba3_N"/>
</dbReference>
<evidence type="ECO:0000256" key="27">
    <source>
        <dbReference type="ARBA" id="ARBA00049790"/>
    </source>
</evidence>
<comment type="catalytic activity">
    <reaction evidence="21">
        <text>ATP + [NEDD8 protein] + [E1 NEDD8-activating enzyme]-L-cysteine = AMP + diphosphate + [E1 NEDD8-activating enzyme]-S-[NEDD8 protein]-yl-L-cysteine.</text>
        <dbReference type="EC" id="6.2.1.64"/>
    </reaction>
</comment>
<dbReference type="InterPro" id="IPR000594">
    <property type="entry name" value="ThiF_NAD_FAD-bd"/>
</dbReference>
<dbReference type="InterPro" id="IPR035985">
    <property type="entry name" value="Ubiquitin-activating_enz"/>
</dbReference>
<dbReference type="InterPro" id="IPR023318">
    <property type="entry name" value="Ub_act_enz_dom_a_sf"/>
</dbReference>
<evidence type="ECO:0000256" key="15">
    <source>
        <dbReference type="ARBA" id="ARBA00022786"/>
    </source>
</evidence>
<comment type="subcellular location">
    <subcellularLocation>
        <location evidence="2">Cytoplasm</location>
    </subcellularLocation>
    <subcellularLocation>
        <location evidence="1">Nucleus</location>
        <location evidence="1">Cajal body</location>
    </subcellularLocation>
    <subcellularLocation>
        <location evidence="3">Nucleus</location>
        <location evidence="3">Nucleolus</location>
    </subcellularLocation>
</comment>
<organism evidence="34 35">
    <name type="scientific">Adineta ricciae</name>
    <name type="common">Rotifer</name>
    <dbReference type="NCBI Taxonomy" id="249248"/>
    <lineage>
        <taxon>Eukaryota</taxon>
        <taxon>Metazoa</taxon>
        <taxon>Spiralia</taxon>
        <taxon>Gnathifera</taxon>
        <taxon>Rotifera</taxon>
        <taxon>Eurotatoria</taxon>
        <taxon>Bdelloidea</taxon>
        <taxon>Adinetida</taxon>
        <taxon>Adinetidae</taxon>
        <taxon>Adineta</taxon>
    </lineage>
</organism>
<evidence type="ECO:0000256" key="29">
    <source>
        <dbReference type="ARBA" id="ARBA00064494"/>
    </source>
</evidence>
<dbReference type="FunFam" id="1.10.10.520:FF:000001">
    <property type="entry name" value="NEDD8-activating enzyme E1 catalytic subunit"/>
    <property type="match status" value="1"/>
</dbReference>
<evidence type="ECO:0000256" key="7">
    <source>
        <dbReference type="ARBA" id="ARBA00018517"/>
    </source>
</evidence>
<comment type="pathway">
    <text evidence="4">Protein modification; protein neddylation.</text>
</comment>
<dbReference type="FunFam" id="3.40.50.150:FF:000066">
    <property type="entry name" value="Trimethylguanosine synthase 1"/>
    <property type="match status" value="1"/>
</dbReference>
<evidence type="ECO:0000256" key="3">
    <source>
        <dbReference type="ARBA" id="ARBA00004604"/>
    </source>
</evidence>
<feature type="domain" description="T-SNARE coiled-coil homology" evidence="33">
    <location>
        <begin position="580"/>
        <end position="627"/>
    </location>
</feature>
<dbReference type="PANTHER" id="PTHR14741">
    <property type="entry name" value="S-ADENOSYLMETHIONINE-DEPENDENT METHYLTRANSFERASE RELATED"/>
    <property type="match status" value="1"/>
</dbReference>
<dbReference type="GO" id="GO:0005730">
    <property type="term" value="C:nucleolus"/>
    <property type="evidence" value="ECO:0007669"/>
    <property type="project" value="UniProtKB-SubCell"/>
</dbReference>
<evidence type="ECO:0000256" key="4">
    <source>
        <dbReference type="ARBA" id="ARBA00005032"/>
    </source>
</evidence>
<dbReference type="EC" id="6.2.1.64" evidence="20"/>
<dbReference type="PROSITE" id="PS50192">
    <property type="entry name" value="T_SNARE"/>
    <property type="match status" value="1"/>
</dbReference>
<evidence type="ECO:0000256" key="31">
    <source>
        <dbReference type="ARBA" id="ARBA00081504"/>
    </source>
</evidence>
<evidence type="ECO:0000256" key="20">
    <source>
        <dbReference type="ARBA" id="ARBA00023624"/>
    </source>
</evidence>
<evidence type="ECO:0000256" key="18">
    <source>
        <dbReference type="ARBA" id="ARBA00023163"/>
    </source>
</evidence>
<dbReference type="GO" id="GO:0045116">
    <property type="term" value="P:protein neddylation"/>
    <property type="evidence" value="ECO:0007669"/>
    <property type="project" value="UniProtKB-UniPathway"/>
</dbReference>
<evidence type="ECO:0000256" key="12">
    <source>
        <dbReference type="ARBA" id="ARBA00022679"/>
    </source>
</evidence>
<dbReference type="SUPFAM" id="SSF58038">
    <property type="entry name" value="SNARE fusion complex"/>
    <property type="match status" value="1"/>
</dbReference>
<keyword evidence="13" id="KW-0949">S-adenosyl-L-methionine</keyword>
<dbReference type="Gene3D" id="3.40.50.720">
    <property type="entry name" value="NAD(P)-binding Rossmann-like Domain"/>
    <property type="match status" value="1"/>
</dbReference>
<evidence type="ECO:0000256" key="1">
    <source>
        <dbReference type="ARBA" id="ARBA00004408"/>
    </source>
</evidence>
<evidence type="ECO:0000256" key="30">
    <source>
        <dbReference type="ARBA" id="ARBA00079339"/>
    </source>
</evidence>
<comment type="subunit">
    <text evidence="29">May form homooligomers. Interacts with CREBBP/CBP, EED/WAIT1, EP300/P300, NCOA6/PRIP, PPARBP/PBP and SMN.</text>
</comment>
<comment type="catalytic activity">
    <reaction evidence="23">
        <text>a 5'-end (N(2),N(7)-dimethyl 5'-triphosphoguanosine)-ribonucleoside in snoRNA + S-adenosyl-L-methionine = a 5'-end (N(2),N(2),N(7)-trimethyl 5'-triphosphoguanosine)-ribonucleoside in snoRNA + S-adenosyl-L-homocysteine + H(+)</text>
        <dbReference type="Rhea" id="RHEA:78507"/>
        <dbReference type="Rhea" id="RHEA-COMP:19088"/>
        <dbReference type="Rhea" id="RHEA-COMP:19090"/>
        <dbReference type="ChEBI" id="CHEBI:15378"/>
        <dbReference type="ChEBI" id="CHEBI:57856"/>
        <dbReference type="ChEBI" id="CHEBI:59789"/>
        <dbReference type="ChEBI" id="CHEBI:167623"/>
        <dbReference type="ChEBI" id="CHEBI:172880"/>
    </reaction>
    <physiologicalReaction direction="left-to-right" evidence="23">
        <dbReference type="Rhea" id="RHEA:78508"/>
    </physiologicalReaction>
</comment>
<keyword evidence="10" id="KW-0436">Ligase</keyword>
<keyword evidence="19" id="KW-0539">Nucleus</keyword>
<evidence type="ECO:0000256" key="11">
    <source>
        <dbReference type="ARBA" id="ARBA00022603"/>
    </source>
</evidence>
<dbReference type="Pfam" id="PF09445">
    <property type="entry name" value="Methyltransf_15"/>
    <property type="match status" value="1"/>
</dbReference>
<protein>
    <recommendedName>
        <fullName evidence="6">NEDD8-activating enzyme E1 catalytic subunit</fullName>
        <ecNumber evidence="20">6.2.1.64</ecNumber>
    </recommendedName>
    <alternativeName>
        <fullName evidence="27">Cap-specific guanine-N(2) methyltransferase</fullName>
    </alternativeName>
    <alternativeName>
        <fullName evidence="30">Nuclear receptor coactivator 6-interacting protein</fullName>
    </alternativeName>
    <alternativeName>
        <fullName evidence="31">PRIP-interacting protein with methyltransferase motif</fullName>
    </alternativeName>
    <alternativeName>
        <fullName evidence="7">Trimethylguanosine synthase</fullName>
    </alternativeName>
</protein>
<keyword evidence="17" id="KW-0805">Transcription regulation</keyword>
<dbReference type="Gene3D" id="1.20.5.110">
    <property type="match status" value="1"/>
</dbReference>
<keyword evidence="9" id="KW-0597">Phosphoprotein</keyword>
<dbReference type="Gene3D" id="3.40.50.150">
    <property type="entry name" value="Vaccinia Virus protein VP39"/>
    <property type="match status" value="1"/>
</dbReference>
<evidence type="ECO:0000256" key="14">
    <source>
        <dbReference type="ARBA" id="ARBA00022741"/>
    </source>
</evidence>
<keyword evidence="8" id="KW-0963">Cytoplasm</keyword>
<comment type="similarity">
    <text evidence="22">Belongs to the methyltransferase superfamily. Trimethylguanosine synthase family.</text>
</comment>
<dbReference type="GO" id="GO:0019781">
    <property type="term" value="F:NEDD8 activating enzyme activity"/>
    <property type="evidence" value="ECO:0007669"/>
    <property type="project" value="UniProtKB-EC"/>
</dbReference>
<keyword evidence="16" id="KW-0067">ATP-binding</keyword>
<dbReference type="CDD" id="cd02440">
    <property type="entry name" value="AdoMet_MTases"/>
    <property type="match status" value="1"/>
</dbReference>
<sequence>MTVPTDESTTKKQWIHLRRILERGGPFKDPNFEPSTELLSAIESVRILIIGAGGLGCELLKDLALMGFSQIDIIDMDTIDLANLNRQFLFTKADIGKSKAEVAAKFIMNRVPNCTVTPHMNKIQDFDGSFYSQFRIIICGLDSVVARRWINSMLVSMLQYDENNAVIPSSIIPLIDGGTEGFKGNARVIMHGYTSCIECTLDLFPPQVNFPQCTIANNPRLPEHCVEWVTSILWPKEQPFGQDVKIDGDSVEHIQWIVERATKRGNDHNITGINFRFTQGVVKRVIPAVASTNAVIASVCATEVFKLATSSVMLMNNYTMFNDIEGIYMLTYPPEKREDCPICSNVPVRVQMSESAKFQELIDILVERYQLSAPLIYTEINGNAKTLYMTSTEQMREATKPHLRMTLQELGLTNGNLHGMSTTIDTFIYLKRDIEQSFQRVQTISTSPRSNQHELDQLLNHIACTLDDLDKVDRLLRSSSLSTATSENPIVNKPLCNLSDLENECDEEESQIISHPLSSKDHSRENEDIILSSEERENFIRRMKNQFSYFKNQIPSMKKESQMEIIRLDQVADDDNLNEDQLLRKQDDQLEDMHHSIVSLKNLTKNINFELEDHIRVLDNLGTDMANKIFIMVRSGAGVIAKISVQVNKPEKHDANFCLSRVLLNDIHLLKSSMSDKPKKPPMEQITDKMEELEVGQEQNDEELDEETLAMKAMGLPTSFTSSLIERSKPHRRTRSGSLSQEQTTEESSFDNADLTNEDLFKTALDDWLDYWNRDGYQLATDTWTGHSDVHNRSDGNDTSHSSDDSLSEQAITDLWRQHYLTTYDKSLREYCSNHQLDYDQFVEYISSVYGENDGDLRTKAVHRSDSTDEQDDIPKRMKTDAHSVDEQNETKNQFEHLGLYFNDSNTSSKINSSLVEYTKNWKHLSYGLVLKQAIRLHTQWMEDDKMVVDDEEKKDKKGKKKPKQLVLDKKNIPEEFHNDPELLKYWLQRYRLFAKFDEGIVLDREGWFSVTPEKIARHIAKRCRCNVIVDAFCGVGGNTIQFAFTCEKVIAIDIDPKKIEMAKNNARVYGVEDRIEFIQGDFLEIAPTLTADVVYLSPPWGGPAYGMVELFDLEKHIELNGYRIFEVAKKVTPNIAYFLPRNVNVEQVISLMDDKTPMELEQNFLNNRLKTITAYFGELAKQTQY</sequence>
<keyword evidence="35" id="KW-1185">Reference proteome</keyword>
<dbReference type="SMART" id="SM01181">
    <property type="entry name" value="E2_bind"/>
    <property type="match status" value="1"/>
</dbReference>
<evidence type="ECO:0000256" key="8">
    <source>
        <dbReference type="ARBA" id="ARBA00022490"/>
    </source>
</evidence>
<keyword evidence="18" id="KW-0804">Transcription</keyword>
<evidence type="ECO:0000256" key="17">
    <source>
        <dbReference type="ARBA" id="ARBA00023015"/>
    </source>
</evidence>
<comment type="catalytic activity">
    <reaction evidence="25">
        <text>a 5'-end (N(2),N(7)-dimethyl 5'-triphosphoguanosine)-ribonucleoside in snRNA + S-adenosyl-L-methionine = a 5'-end (N(2),N(2),N(7)-trimethyl 5'-triphosphoguanosine)-ribonucleoside in snRNA + S-adenosyl-L-homocysteine + H(+)</text>
        <dbReference type="Rhea" id="RHEA:78479"/>
        <dbReference type="Rhea" id="RHEA-COMP:19087"/>
        <dbReference type="Rhea" id="RHEA-COMP:19089"/>
        <dbReference type="ChEBI" id="CHEBI:15378"/>
        <dbReference type="ChEBI" id="CHEBI:57856"/>
        <dbReference type="ChEBI" id="CHEBI:59789"/>
        <dbReference type="ChEBI" id="CHEBI:167623"/>
        <dbReference type="ChEBI" id="CHEBI:172880"/>
    </reaction>
    <physiologicalReaction direction="left-to-right" evidence="25">
        <dbReference type="Rhea" id="RHEA:78480"/>
    </physiologicalReaction>
</comment>
<comment type="catalytic activity">
    <reaction evidence="26">
        <text>a 5'-end (N(7)-methyl 5'-triphosphoguanosine)-ribonucleoside in snRNA + S-adenosyl-L-methionine = a 5'-end (N(2),N(7)-dimethyl 5'-triphosphoguanosine)-ribonucleoside in snRNA + S-adenosyl-L-homocysteine + H(+)</text>
        <dbReference type="Rhea" id="RHEA:78471"/>
        <dbReference type="Rhea" id="RHEA-COMP:19085"/>
        <dbReference type="Rhea" id="RHEA-COMP:19087"/>
        <dbReference type="ChEBI" id="CHEBI:15378"/>
        <dbReference type="ChEBI" id="CHEBI:57856"/>
        <dbReference type="ChEBI" id="CHEBI:59789"/>
        <dbReference type="ChEBI" id="CHEBI:156461"/>
        <dbReference type="ChEBI" id="CHEBI:172880"/>
    </reaction>
    <physiologicalReaction direction="left-to-right" evidence="26">
        <dbReference type="Rhea" id="RHEA:78472"/>
    </physiologicalReaction>
</comment>
<dbReference type="Gene3D" id="3.10.290.20">
    <property type="entry name" value="Ubiquitin-like 2 activating enzyme e1b. Chain: B, domain 3"/>
    <property type="match status" value="1"/>
</dbReference>
<name>A0A814I2B3_ADIRI</name>
<dbReference type="InterPro" id="IPR000727">
    <property type="entry name" value="T_SNARE_dom"/>
</dbReference>
<dbReference type="InterPro" id="IPR014929">
    <property type="entry name" value="E2-binding"/>
</dbReference>
<evidence type="ECO:0000313" key="34">
    <source>
        <dbReference type="EMBL" id="CAF1018596.1"/>
    </source>
</evidence>
<dbReference type="GO" id="GO:0005524">
    <property type="term" value="F:ATP binding"/>
    <property type="evidence" value="ECO:0007669"/>
    <property type="project" value="UniProtKB-KW"/>
</dbReference>
<dbReference type="Pfam" id="PF08825">
    <property type="entry name" value="E2_bind"/>
    <property type="match status" value="1"/>
</dbReference>
<evidence type="ECO:0000313" key="35">
    <source>
        <dbReference type="Proteomes" id="UP000663828"/>
    </source>
</evidence>
<evidence type="ECO:0000256" key="16">
    <source>
        <dbReference type="ARBA" id="ARBA00022840"/>
    </source>
</evidence>
<keyword evidence="15" id="KW-0833">Ubl conjugation pathway</keyword>
<evidence type="ECO:0000256" key="6">
    <source>
        <dbReference type="ARBA" id="ARBA00015203"/>
    </source>
</evidence>
<dbReference type="CDD" id="cd15841">
    <property type="entry name" value="SNARE_Qc"/>
    <property type="match status" value="1"/>
</dbReference>
<comment type="similarity">
    <text evidence="5">Belongs to the ubiquitin-activating E1 family. UBA3 subfamily.</text>
</comment>
<dbReference type="GO" id="GO:0005737">
    <property type="term" value="C:cytoplasm"/>
    <property type="evidence" value="ECO:0007669"/>
    <property type="project" value="UniProtKB-SubCell"/>
</dbReference>
<evidence type="ECO:0000256" key="23">
    <source>
        <dbReference type="ARBA" id="ARBA00047418"/>
    </source>
</evidence>
<evidence type="ECO:0000256" key="10">
    <source>
        <dbReference type="ARBA" id="ARBA00022598"/>
    </source>
</evidence>
<proteinExistence type="inferred from homology"/>
<evidence type="ECO:0000259" key="33">
    <source>
        <dbReference type="PROSITE" id="PS50192"/>
    </source>
</evidence>
<dbReference type="AlphaFoldDB" id="A0A814I2B3"/>
<evidence type="ECO:0000256" key="22">
    <source>
        <dbReference type="ARBA" id="ARBA00025783"/>
    </source>
</evidence>
<keyword evidence="12" id="KW-0808">Transferase</keyword>
<evidence type="ECO:0000256" key="21">
    <source>
        <dbReference type="ARBA" id="ARBA00024626"/>
    </source>
</evidence>
<accession>A0A814I2B3</accession>
<reference evidence="34" key="1">
    <citation type="submission" date="2021-02" db="EMBL/GenBank/DDBJ databases">
        <authorList>
            <person name="Nowell W R."/>
        </authorList>
    </citation>
    <scope>NUCLEOTIDE SEQUENCE</scope>
</reference>
<evidence type="ECO:0000256" key="24">
    <source>
        <dbReference type="ARBA" id="ARBA00048740"/>
    </source>
</evidence>
<dbReference type="Proteomes" id="UP000663828">
    <property type="component" value="Unassembled WGS sequence"/>
</dbReference>
<evidence type="ECO:0000256" key="5">
    <source>
        <dbReference type="ARBA" id="ARBA00006310"/>
    </source>
</evidence>
<evidence type="ECO:0000256" key="9">
    <source>
        <dbReference type="ARBA" id="ARBA00022553"/>
    </source>
</evidence>
<evidence type="ECO:0000256" key="28">
    <source>
        <dbReference type="ARBA" id="ARBA00057179"/>
    </source>
</evidence>
<dbReference type="GO" id="GO:0071164">
    <property type="term" value="F:RNA cap trimethylguanosine synthase activity"/>
    <property type="evidence" value="ECO:0007669"/>
    <property type="project" value="TreeGrafter"/>
</dbReference>
<comment type="function">
    <text evidence="28">Catalyzes the 2 serial methylation steps for the conversion of the 7-monomethylguanosine (m(7)G) caps of snRNAs and snoRNAs to a 2,2,7-trimethylguanosine (m(2,2,7)G) cap structure. The enzyme is specific for guanine, and N7 methylation must precede N2 methylation. Hypermethylation of the m7G cap of U snRNAs leads to their concentration in nuclear foci, their colocalization with coilin and the formation of canonical Cajal bodies (CBs). Plays a role in transcriptional regulation.</text>
</comment>
<dbReference type="CDD" id="cd01488">
    <property type="entry name" value="Uba3_RUB"/>
    <property type="match status" value="1"/>
</dbReference>
<keyword evidence="14" id="KW-0547">Nucleotide-binding</keyword>
<evidence type="ECO:0000256" key="25">
    <source>
        <dbReference type="ARBA" id="ARBA00048763"/>
    </source>
</evidence>
<evidence type="ECO:0000256" key="2">
    <source>
        <dbReference type="ARBA" id="ARBA00004496"/>
    </source>
</evidence>
<dbReference type="EMBL" id="CAJNOR010000838">
    <property type="protein sequence ID" value="CAF1018596.1"/>
    <property type="molecule type" value="Genomic_DNA"/>
</dbReference>
<keyword evidence="11" id="KW-0489">Methyltransferase</keyword>